<evidence type="ECO:0000313" key="1">
    <source>
        <dbReference type="EMBL" id="AIF12864.1"/>
    </source>
</evidence>
<organism evidence="1">
    <name type="scientific">uncultured marine thaumarchaeote KM3_57_F01</name>
    <dbReference type="NCBI Taxonomy" id="1456208"/>
    <lineage>
        <taxon>Archaea</taxon>
        <taxon>Nitrososphaerota</taxon>
        <taxon>environmental samples</taxon>
    </lineage>
</organism>
<evidence type="ECO:0008006" key="2">
    <source>
        <dbReference type="Google" id="ProtNLM"/>
    </source>
</evidence>
<sequence length="263" mass="30412">MAKKDVIIGLGEIGLPLFNLISKFTIAEGYDIKPELRNKPKFSQYENLDVLFLHICIPFSKNFFREIYSLYKKYHPQAIVIHSTVSPYTTKNLQKKLSIPVIYSATRGIHKRMLSDLKRYTKFYAIEPKAPRAKWASSAFSLLMKKCGIKTKKMSSPVTLELAKILVDTSYYGWLINYAQITNAVALQHKVSYDEMWSFSDEIHKLLGNRPKMYPGLIGGHCVIPNLDLIENDILKFIKKINSNYEKAINKPKKRKKFQKIDK</sequence>
<name>A0A075HA75_9ARCH</name>
<accession>A0A075HA75</accession>
<proteinExistence type="predicted"/>
<protein>
    <recommendedName>
        <fullName evidence="2">UDP-glucose/GDP-mannose dehydrogenase dimerisation domain-containing protein</fullName>
    </recommendedName>
</protein>
<dbReference type="AlphaFoldDB" id="A0A075HA75"/>
<dbReference type="EMBL" id="KF900956">
    <property type="protein sequence ID" value="AIF12864.1"/>
    <property type="molecule type" value="Genomic_DNA"/>
</dbReference>
<reference evidence="1" key="1">
    <citation type="journal article" date="2014" name="Genome Biol. Evol.">
        <title>Pangenome evidence for extensive interdomain horizontal transfer affecting lineage core and shell genes in uncultured planktonic thaumarchaeota and euryarchaeota.</title>
        <authorList>
            <person name="Deschamps P."/>
            <person name="Zivanovic Y."/>
            <person name="Moreira D."/>
            <person name="Rodriguez-Valera F."/>
            <person name="Lopez-Garcia P."/>
        </authorList>
    </citation>
    <scope>NUCLEOTIDE SEQUENCE</scope>
</reference>